<dbReference type="HOGENOM" id="CLU_000445_52_5_1"/>
<dbReference type="InterPro" id="IPR014048">
    <property type="entry name" value="MethylDNA_cys_MeTrfase_DNA-bd"/>
</dbReference>
<evidence type="ECO:0000313" key="4">
    <source>
        <dbReference type="Proteomes" id="UP000053989"/>
    </source>
</evidence>
<dbReference type="Pfam" id="PF01035">
    <property type="entry name" value="DNA_binding_1"/>
    <property type="match status" value="1"/>
</dbReference>
<dbReference type="EMBL" id="KN822037">
    <property type="protein sequence ID" value="KIM63165.1"/>
    <property type="molecule type" value="Genomic_DNA"/>
</dbReference>
<dbReference type="CDD" id="cd06445">
    <property type="entry name" value="ATase"/>
    <property type="match status" value="1"/>
</dbReference>
<dbReference type="STRING" id="1036808.A0A0C3DR90"/>
<dbReference type="PANTHER" id="PTHR42942:SF1">
    <property type="entry name" value="ALKYLTRANSFERASE-LIKE PROTEIN 1"/>
    <property type="match status" value="1"/>
</dbReference>
<protein>
    <recommendedName>
        <fullName evidence="2">Methylated-DNA-[protein]-cysteine S-methyltransferase DNA binding domain-containing protein</fullName>
    </recommendedName>
</protein>
<proteinExistence type="predicted"/>
<dbReference type="PANTHER" id="PTHR42942">
    <property type="entry name" value="6-O-METHYLGUANINE DNA METHYLTRANSFERASE"/>
    <property type="match status" value="1"/>
</dbReference>
<dbReference type="GO" id="GO:0003824">
    <property type="term" value="F:catalytic activity"/>
    <property type="evidence" value="ECO:0007669"/>
    <property type="project" value="InterPro"/>
</dbReference>
<dbReference type="AlphaFoldDB" id="A0A0C3DR90"/>
<dbReference type="InterPro" id="IPR036217">
    <property type="entry name" value="MethylDNA_cys_MeTrfase_DNAb"/>
</dbReference>
<dbReference type="GO" id="GO:0006281">
    <property type="term" value="P:DNA repair"/>
    <property type="evidence" value="ECO:0007669"/>
    <property type="project" value="InterPro"/>
</dbReference>
<dbReference type="InParanoid" id="A0A0C3DR90"/>
<evidence type="ECO:0000313" key="3">
    <source>
        <dbReference type="EMBL" id="KIM63165.1"/>
    </source>
</evidence>
<evidence type="ECO:0000259" key="2">
    <source>
        <dbReference type="Pfam" id="PF01035"/>
    </source>
</evidence>
<keyword evidence="4" id="KW-1185">Reference proteome</keyword>
<organism evidence="3 4">
    <name type="scientific">Scleroderma citrinum Foug A</name>
    <dbReference type="NCBI Taxonomy" id="1036808"/>
    <lineage>
        <taxon>Eukaryota</taxon>
        <taxon>Fungi</taxon>
        <taxon>Dikarya</taxon>
        <taxon>Basidiomycota</taxon>
        <taxon>Agaricomycotina</taxon>
        <taxon>Agaricomycetes</taxon>
        <taxon>Agaricomycetidae</taxon>
        <taxon>Boletales</taxon>
        <taxon>Sclerodermatineae</taxon>
        <taxon>Sclerodermataceae</taxon>
        <taxon>Scleroderma</taxon>
    </lineage>
</organism>
<dbReference type="Proteomes" id="UP000053989">
    <property type="component" value="Unassembled WGS sequence"/>
</dbReference>
<evidence type="ECO:0000256" key="1">
    <source>
        <dbReference type="ARBA" id="ARBA00022763"/>
    </source>
</evidence>
<dbReference type="OrthoDB" id="2548197at2759"/>
<sequence>MDAAQFNASVFNLIQMIPPQKVTSCGHLAKLAGAPSQARRVNQLVKLLGQMASCAPWHRVVSTSGIVAEHGGLGAAQKQALEDEGVSVRTGILGESRVEFSRWGWFPENAKLVSGVDSDDEWGA</sequence>
<gene>
    <name evidence="3" type="ORF">SCLCIDRAFT_1214477</name>
</gene>
<feature type="domain" description="Methylated-DNA-[protein]-cysteine S-methyltransferase DNA binding" evidence="2">
    <location>
        <begin position="5"/>
        <end position="86"/>
    </location>
</feature>
<reference evidence="4" key="2">
    <citation type="submission" date="2015-01" db="EMBL/GenBank/DDBJ databases">
        <title>Evolutionary Origins and Diversification of the Mycorrhizal Mutualists.</title>
        <authorList>
            <consortium name="DOE Joint Genome Institute"/>
            <consortium name="Mycorrhizal Genomics Consortium"/>
            <person name="Kohler A."/>
            <person name="Kuo A."/>
            <person name="Nagy L.G."/>
            <person name="Floudas D."/>
            <person name="Copeland A."/>
            <person name="Barry K.W."/>
            <person name="Cichocki N."/>
            <person name="Veneault-Fourrey C."/>
            <person name="LaButti K."/>
            <person name="Lindquist E.A."/>
            <person name="Lipzen A."/>
            <person name="Lundell T."/>
            <person name="Morin E."/>
            <person name="Murat C."/>
            <person name="Riley R."/>
            <person name="Ohm R."/>
            <person name="Sun H."/>
            <person name="Tunlid A."/>
            <person name="Henrissat B."/>
            <person name="Grigoriev I.V."/>
            <person name="Hibbett D.S."/>
            <person name="Martin F."/>
        </authorList>
    </citation>
    <scope>NUCLEOTIDE SEQUENCE [LARGE SCALE GENOMIC DNA]</scope>
    <source>
        <strain evidence="4">Foug A</strain>
    </source>
</reference>
<name>A0A0C3DR90_9AGAM</name>
<dbReference type="SUPFAM" id="SSF46767">
    <property type="entry name" value="Methylated DNA-protein cysteine methyltransferase, C-terminal domain"/>
    <property type="match status" value="1"/>
</dbReference>
<reference evidence="3 4" key="1">
    <citation type="submission" date="2014-04" db="EMBL/GenBank/DDBJ databases">
        <authorList>
            <consortium name="DOE Joint Genome Institute"/>
            <person name="Kuo A."/>
            <person name="Kohler A."/>
            <person name="Nagy L.G."/>
            <person name="Floudas D."/>
            <person name="Copeland A."/>
            <person name="Barry K.W."/>
            <person name="Cichocki N."/>
            <person name="Veneault-Fourrey C."/>
            <person name="LaButti K."/>
            <person name="Lindquist E.A."/>
            <person name="Lipzen A."/>
            <person name="Lundell T."/>
            <person name="Morin E."/>
            <person name="Murat C."/>
            <person name="Sun H."/>
            <person name="Tunlid A."/>
            <person name="Henrissat B."/>
            <person name="Grigoriev I.V."/>
            <person name="Hibbett D.S."/>
            <person name="Martin F."/>
            <person name="Nordberg H.P."/>
            <person name="Cantor M.N."/>
            <person name="Hua S.X."/>
        </authorList>
    </citation>
    <scope>NUCLEOTIDE SEQUENCE [LARGE SCALE GENOMIC DNA]</scope>
    <source>
        <strain evidence="3 4">Foug A</strain>
    </source>
</reference>
<dbReference type="InterPro" id="IPR036388">
    <property type="entry name" value="WH-like_DNA-bd_sf"/>
</dbReference>
<dbReference type="InterPro" id="IPR052520">
    <property type="entry name" value="ATL_DNA_repair"/>
</dbReference>
<accession>A0A0C3DR90</accession>
<keyword evidence="1" id="KW-0227">DNA damage</keyword>
<dbReference type="Gene3D" id="1.10.10.10">
    <property type="entry name" value="Winged helix-like DNA-binding domain superfamily/Winged helix DNA-binding domain"/>
    <property type="match status" value="1"/>
</dbReference>